<evidence type="ECO:0000256" key="3">
    <source>
        <dbReference type="ARBA" id="ARBA00022525"/>
    </source>
</evidence>
<evidence type="ECO:0000313" key="6">
    <source>
        <dbReference type="Proteomes" id="UP000538817"/>
    </source>
</evidence>
<dbReference type="PANTHER" id="PTHR10500">
    <property type="entry name" value="BETA-MICROSEMINOPROTEIN"/>
    <property type="match status" value="1"/>
</dbReference>
<dbReference type="AlphaFoldDB" id="A0A7K6ZQW8"/>
<accession>A0A7K6ZQW8</accession>
<gene>
    <name evidence="5" type="primary">Msmb_1</name>
    <name evidence="5" type="ORF">NOTPEN_R06147</name>
</gene>
<dbReference type="Proteomes" id="UP000538817">
    <property type="component" value="Unassembled WGS sequence"/>
</dbReference>
<dbReference type="GO" id="GO:0005576">
    <property type="term" value="C:extracellular region"/>
    <property type="evidence" value="ECO:0007669"/>
    <property type="project" value="UniProtKB-SubCell"/>
</dbReference>
<keyword evidence="3" id="KW-0964">Secreted</keyword>
<evidence type="ECO:0000256" key="1">
    <source>
        <dbReference type="ARBA" id="ARBA00004613"/>
    </source>
</evidence>
<keyword evidence="4" id="KW-1015">Disulfide bond</keyword>
<dbReference type="Pfam" id="PF05825">
    <property type="entry name" value="PSP94"/>
    <property type="match status" value="1"/>
</dbReference>
<feature type="non-terminal residue" evidence="5">
    <location>
        <position position="1"/>
    </location>
</feature>
<evidence type="ECO:0000256" key="2">
    <source>
        <dbReference type="ARBA" id="ARBA00010352"/>
    </source>
</evidence>
<name>A0A7K6ZQW8_9AVES</name>
<dbReference type="Gene3D" id="2.20.25.590">
    <property type="match status" value="1"/>
</dbReference>
<sequence length="77" mass="8624">CIDSKGTLHQFGSHWRAENCLDCSCGKDGMSCCSSYATPVDFDEEKCESIFDKQTCSYKVVEKADHTKECPVFTWVG</sequence>
<dbReference type="EMBL" id="VZSG01000204">
    <property type="protein sequence ID" value="NWX86211.1"/>
    <property type="molecule type" value="Genomic_DNA"/>
</dbReference>
<comment type="similarity">
    <text evidence="2">Belongs to the beta-microseminoprotein family.</text>
</comment>
<evidence type="ECO:0000313" key="5">
    <source>
        <dbReference type="EMBL" id="NWX86211.1"/>
    </source>
</evidence>
<dbReference type="InterPro" id="IPR008735">
    <property type="entry name" value="PSP94"/>
</dbReference>
<feature type="non-terminal residue" evidence="5">
    <location>
        <position position="77"/>
    </location>
</feature>
<reference evidence="5 6" key="1">
    <citation type="submission" date="2019-09" db="EMBL/GenBank/DDBJ databases">
        <title>Bird 10,000 Genomes (B10K) Project - Family phase.</title>
        <authorList>
            <person name="Zhang G."/>
        </authorList>
    </citation>
    <scope>NUCLEOTIDE SEQUENCE [LARGE SCALE GENOMIC DNA]</scope>
    <source>
        <strain evidence="5">B10K-MSB-04</strain>
    </source>
</reference>
<evidence type="ECO:0000256" key="4">
    <source>
        <dbReference type="ARBA" id="ARBA00023157"/>
    </source>
</evidence>
<protein>
    <submittedName>
        <fullName evidence="5">MSMB protein</fullName>
    </submittedName>
</protein>
<comment type="caution">
    <text evidence="5">The sequence shown here is derived from an EMBL/GenBank/DDBJ whole genome shotgun (WGS) entry which is preliminary data.</text>
</comment>
<organism evidence="5 6">
    <name type="scientific">Nothoprocta pentlandii</name>
    <dbReference type="NCBI Taxonomy" id="2585814"/>
    <lineage>
        <taxon>Eukaryota</taxon>
        <taxon>Metazoa</taxon>
        <taxon>Chordata</taxon>
        <taxon>Craniata</taxon>
        <taxon>Vertebrata</taxon>
        <taxon>Euteleostomi</taxon>
        <taxon>Archelosauria</taxon>
        <taxon>Archosauria</taxon>
        <taxon>Dinosauria</taxon>
        <taxon>Saurischia</taxon>
        <taxon>Theropoda</taxon>
        <taxon>Coelurosauria</taxon>
        <taxon>Aves</taxon>
        <taxon>Palaeognathae</taxon>
        <taxon>Tinamiformes</taxon>
        <taxon>Tinamidae</taxon>
        <taxon>Nothoprocta</taxon>
    </lineage>
</organism>
<dbReference type="PANTHER" id="PTHR10500:SF7">
    <property type="entry name" value="BETA-MICROSEMINOPROTEIN"/>
    <property type="match status" value="1"/>
</dbReference>
<comment type="subcellular location">
    <subcellularLocation>
        <location evidence="1">Secreted</location>
    </subcellularLocation>
</comment>
<keyword evidence="6" id="KW-1185">Reference proteome</keyword>
<proteinExistence type="inferred from homology"/>
<dbReference type="Gene3D" id="2.10.70.10">
    <property type="entry name" value="Complement Module, domain 1"/>
    <property type="match status" value="1"/>
</dbReference>